<sequence>MGKHMCAIAVSVFFMISALALTLISIYFDYWYEVDAGNNSNTTIKNTFSYRYGMWRKCYLYETPSAEERVRYENCVYTYEDLIPRKAPEDSDGIRYLHLERSWVGLLITCGAIQIFAVLTMICGLWPCRKNPKRSSIYLASAIMFLLAAMAGVASNVCFMALRDLDENKNYIYPANTEIKYDWTFMTSWIGTGLCFILAFMYICLLCVDYDDVNETGKYSTFSE</sequence>
<dbReference type="OrthoDB" id="6126739at2759"/>
<keyword evidence="2 5" id="KW-0812">Transmembrane</keyword>
<dbReference type="EMBL" id="CACVKT020005286">
    <property type="protein sequence ID" value="CAC5394414.1"/>
    <property type="molecule type" value="Genomic_DNA"/>
</dbReference>
<dbReference type="InterPro" id="IPR050579">
    <property type="entry name" value="PMP-22/EMP/MP20-like"/>
</dbReference>
<comment type="subcellular location">
    <subcellularLocation>
        <location evidence="1">Membrane</location>
        <topology evidence="1">Multi-pass membrane protein</topology>
    </subcellularLocation>
</comment>
<evidence type="ECO:0000256" key="5">
    <source>
        <dbReference type="SAM" id="Phobius"/>
    </source>
</evidence>
<evidence type="ECO:0000256" key="1">
    <source>
        <dbReference type="ARBA" id="ARBA00004141"/>
    </source>
</evidence>
<keyword evidence="4 5" id="KW-0472">Membrane</keyword>
<dbReference type="PANTHER" id="PTHR10671:SF108">
    <property type="entry name" value="CLAUDIN FAMILY PROTEIN-RELATED"/>
    <property type="match status" value="1"/>
</dbReference>
<name>A0A6J8CHE5_MYTCO</name>
<evidence type="ECO:0000256" key="4">
    <source>
        <dbReference type="ARBA" id="ARBA00023136"/>
    </source>
</evidence>
<feature type="transmembrane region" description="Helical" evidence="5">
    <location>
        <begin position="103"/>
        <end position="126"/>
    </location>
</feature>
<evidence type="ECO:0000256" key="2">
    <source>
        <dbReference type="ARBA" id="ARBA00022692"/>
    </source>
</evidence>
<dbReference type="AlphaFoldDB" id="A0A6J8CHE5"/>
<evidence type="ECO:0000313" key="7">
    <source>
        <dbReference type="Proteomes" id="UP000507470"/>
    </source>
</evidence>
<reference evidence="6 7" key="1">
    <citation type="submission" date="2020-06" db="EMBL/GenBank/DDBJ databases">
        <authorList>
            <person name="Li R."/>
            <person name="Bekaert M."/>
        </authorList>
    </citation>
    <scope>NUCLEOTIDE SEQUENCE [LARGE SCALE GENOMIC DNA]</scope>
    <source>
        <strain evidence="7">wild</strain>
    </source>
</reference>
<dbReference type="GO" id="GO:0005886">
    <property type="term" value="C:plasma membrane"/>
    <property type="evidence" value="ECO:0007669"/>
    <property type="project" value="TreeGrafter"/>
</dbReference>
<evidence type="ECO:0000256" key="3">
    <source>
        <dbReference type="ARBA" id="ARBA00022989"/>
    </source>
</evidence>
<feature type="transmembrane region" description="Helical" evidence="5">
    <location>
        <begin position="183"/>
        <end position="208"/>
    </location>
</feature>
<dbReference type="Proteomes" id="UP000507470">
    <property type="component" value="Unassembled WGS sequence"/>
</dbReference>
<keyword evidence="7" id="KW-1185">Reference proteome</keyword>
<evidence type="ECO:0000313" key="6">
    <source>
        <dbReference type="EMBL" id="CAC5394414.1"/>
    </source>
</evidence>
<feature type="transmembrane region" description="Helical" evidence="5">
    <location>
        <begin position="138"/>
        <end position="163"/>
    </location>
</feature>
<dbReference type="Pfam" id="PF13903">
    <property type="entry name" value="Claudin_2"/>
    <property type="match status" value="1"/>
</dbReference>
<dbReference type="PANTHER" id="PTHR10671">
    <property type="entry name" value="EPITHELIAL MEMBRANE PROTEIN-RELATED"/>
    <property type="match status" value="1"/>
</dbReference>
<protein>
    <submittedName>
        <fullName evidence="6">Uncharacterized protein</fullName>
    </submittedName>
</protein>
<feature type="transmembrane region" description="Helical" evidence="5">
    <location>
        <begin position="7"/>
        <end position="28"/>
    </location>
</feature>
<organism evidence="6 7">
    <name type="scientific">Mytilus coruscus</name>
    <name type="common">Sea mussel</name>
    <dbReference type="NCBI Taxonomy" id="42192"/>
    <lineage>
        <taxon>Eukaryota</taxon>
        <taxon>Metazoa</taxon>
        <taxon>Spiralia</taxon>
        <taxon>Lophotrochozoa</taxon>
        <taxon>Mollusca</taxon>
        <taxon>Bivalvia</taxon>
        <taxon>Autobranchia</taxon>
        <taxon>Pteriomorphia</taxon>
        <taxon>Mytilida</taxon>
        <taxon>Mytiloidea</taxon>
        <taxon>Mytilidae</taxon>
        <taxon>Mytilinae</taxon>
        <taxon>Mytilus</taxon>
    </lineage>
</organism>
<accession>A0A6J8CHE5</accession>
<gene>
    <name evidence="6" type="ORF">MCOR_29162</name>
</gene>
<keyword evidence="3 5" id="KW-1133">Transmembrane helix</keyword>
<dbReference type="Gene3D" id="1.20.140.150">
    <property type="match status" value="1"/>
</dbReference>
<dbReference type="InterPro" id="IPR004031">
    <property type="entry name" value="PMP22/EMP/MP20/Claudin"/>
</dbReference>
<proteinExistence type="predicted"/>